<evidence type="ECO:0000313" key="3">
    <source>
        <dbReference type="Proteomes" id="UP000094472"/>
    </source>
</evidence>
<proteinExistence type="predicted"/>
<accession>A0A1E3VPI3</accession>
<keyword evidence="3" id="KW-1185">Reference proteome</keyword>
<feature type="chain" id="PRO_5009138440" evidence="1">
    <location>
        <begin position="21"/>
        <end position="136"/>
    </location>
</feature>
<dbReference type="OrthoDB" id="5455653at2"/>
<evidence type="ECO:0000313" key="2">
    <source>
        <dbReference type="EMBL" id="ODR95437.1"/>
    </source>
</evidence>
<dbReference type="AlphaFoldDB" id="A0A1E3VPI3"/>
<dbReference type="RefSeq" id="WP_069442699.1">
    <property type="nucleotide sequence ID" value="NZ_LPWF01000034.1"/>
</dbReference>
<reference evidence="2 3" key="1">
    <citation type="journal article" date="2016" name="Environ. Microbiol.">
        <title>New Methyloceanibacter diversity from North Sea sediments includes methanotroph containing solely the soluble methane monooxygenase.</title>
        <authorList>
            <person name="Vekeman B."/>
            <person name="Kerckhof F.M."/>
            <person name="Cremers G."/>
            <person name="de Vos P."/>
            <person name="Vandamme P."/>
            <person name="Boon N."/>
            <person name="Op den Camp H.J."/>
            <person name="Heylen K."/>
        </authorList>
    </citation>
    <scope>NUCLEOTIDE SEQUENCE [LARGE SCALE GENOMIC DNA]</scope>
    <source>
        <strain evidence="2 3">R-67175</strain>
    </source>
</reference>
<keyword evidence="1" id="KW-0732">Signal</keyword>
<gene>
    <name evidence="2" type="ORF">AUC69_02765</name>
</gene>
<protein>
    <submittedName>
        <fullName evidence="2">Uncharacterized protein</fullName>
    </submittedName>
</protein>
<sequence>MIKIAIAAVLALMGVSFALAEEVAPPPATAIVLALQDAVRTNDKDWFVAHLHFPVRYFGKTKHVIRSKDWFLSHYDTIIGPELKAAILGQDPEDIFKNYQGLMVGGGSHNIWLEDFGDPGGGIPSRFEIITINNSE</sequence>
<evidence type="ECO:0000256" key="1">
    <source>
        <dbReference type="SAM" id="SignalP"/>
    </source>
</evidence>
<comment type="caution">
    <text evidence="2">The sequence shown here is derived from an EMBL/GenBank/DDBJ whole genome shotgun (WGS) entry which is preliminary data.</text>
</comment>
<name>A0A1E3VPI3_9HYPH</name>
<organism evidence="2 3">
    <name type="scientific">Methyloceanibacter superfactus</name>
    <dbReference type="NCBI Taxonomy" id="1774969"/>
    <lineage>
        <taxon>Bacteria</taxon>
        <taxon>Pseudomonadati</taxon>
        <taxon>Pseudomonadota</taxon>
        <taxon>Alphaproteobacteria</taxon>
        <taxon>Hyphomicrobiales</taxon>
        <taxon>Hyphomicrobiaceae</taxon>
        <taxon>Methyloceanibacter</taxon>
    </lineage>
</organism>
<feature type="signal peptide" evidence="1">
    <location>
        <begin position="1"/>
        <end position="20"/>
    </location>
</feature>
<dbReference type="Proteomes" id="UP000094472">
    <property type="component" value="Unassembled WGS sequence"/>
</dbReference>
<dbReference type="EMBL" id="LPWF01000034">
    <property type="protein sequence ID" value="ODR95437.1"/>
    <property type="molecule type" value="Genomic_DNA"/>
</dbReference>